<dbReference type="Proteomes" id="UP000053268">
    <property type="component" value="Unassembled WGS sequence"/>
</dbReference>
<evidence type="ECO:0000313" key="2">
    <source>
        <dbReference type="Proteomes" id="UP000053268"/>
    </source>
</evidence>
<proteinExistence type="predicted"/>
<organism evidence="1 2">
    <name type="scientific">Papilio xuthus</name>
    <name type="common">Asian swallowtail butterfly</name>
    <dbReference type="NCBI Taxonomy" id="66420"/>
    <lineage>
        <taxon>Eukaryota</taxon>
        <taxon>Metazoa</taxon>
        <taxon>Ecdysozoa</taxon>
        <taxon>Arthropoda</taxon>
        <taxon>Hexapoda</taxon>
        <taxon>Insecta</taxon>
        <taxon>Pterygota</taxon>
        <taxon>Neoptera</taxon>
        <taxon>Endopterygota</taxon>
        <taxon>Lepidoptera</taxon>
        <taxon>Glossata</taxon>
        <taxon>Ditrysia</taxon>
        <taxon>Papilionoidea</taxon>
        <taxon>Papilionidae</taxon>
        <taxon>Papilioninae</taxon>
        <taxon>Papilio</taxon>
    </lineage>
</organism>
<gene>
    <name evidence="1" type="ORF">RR46_13550</name>
</gene>
<accession>A0A194PHX9</accession>
<sequence>MQCDLKINNITIANTILRYNEDLSADTLSERAQIIYNAAAMSSLREKGCGQPREMGCYESTSGAVNCFRSHGRSDRTDLNVDRRPHGPTTAWTKHSYIARFNIANIDIDEPSGASLGDWGLGRGVEPRLSALLRCNLYSVQYARNKYSFTSYIL</sequence>
<reference evidence="1 2" key="1">
    <citation type="journal article" date="2015" name="Nat. Commun.">
        <title>Outbred genome sequencing and CRISPR/Cas9 gene editing in butterflies.</title>
        <authorList>
            <person name="Li X."/>
            <person name="Fan D."/>
            <person name="Zhang W."/>
            <person name="Liu G."/>
            <person name="Zhang L."/>
            <person name="Zhao L."/>
            <person name="Fang X."/>
            <person name="Chen L."/>
            <person name="Dong Y."/>
            <person name="Chen Y."/>
            <person name="Ding Y."/>
            <person name="Zhao R."/>
            <person name="Feng M."/>
            <person name="Zhu Y."/>
            <person name="Feng Y."/>
            <person name="Jiang X."/>
            <person name="Zhu D."/>
            <person name="Xiang H."/>
            <person name="Feng X."/>
            <person name="Li S."/>
            <person name="Wang J."/>
            <person name="Zhang G."/>
            <person name="Kronforst M.R."/>
            <person name="Wang W."/>
        </authorList>
    </citation>
    <scope>NUCLEOTIDE SEQUENCE [LARGE SCALE GENOMIC DNA]</scope>
    <source>
        <strain evidence="1">Ya'a_city_454_Px</strain>
        <tissue evidence="1">Whole body</tissue>
    </source>
</reference>
<keyword evidence="2" id="KW-1185">Reference proteome</keyword>
<dbReference type="EMBL" id="KQ459604">
    <property type="protein sequence ID" value="KPI92329.1"/>
    <property type="molecule type" value="Genomic_DNA"/>
</dbReference>
<evidence type="ECO:0000313" key="1">
    <source>
        <dbReference type="EMBL" id="KPI92329.1"/>
    </source>
</evidence>
<dbReference type="AlphaFoldDB" id="A0A194PHX9"/>
<protein>
    <submittedName>
        <fullName evidence="1">Uncharacterized protein</fullName>
    </submittedName>
</protein>
<name>A0A194PHX9_PAPXU</name>